<evidence type="ECO:0000313" key="2">
    <source>
        <dbReference type="EMBL" id="KAF6745881.1"/>
    </source>
</evidence>
<feature type="region of interest" description="Disordered" evidence="1">
    <location>
        <begin position="1"/>
        <end position="23"/>
    </location>
</feature>
<dbReference type="EMBL" id="JACGCI010000098">
    <property type="protein sequence ID" value="KAF6745881.1"/>
    <property type="molecule type" value="Genomic_DNA"/>
</dbReference>
<evidence type="ECO:0000256" key="1">
    <source>
        <dbReference type="SAM" id="MobiDB-lite"/>
    </source>
</evidence>
<evidence type="ECO:0000313" key="3">
    <source>
        <dbReference type="Proteomes" id="UP000521943"/>
    </source>
</evidence>
<proteinExistence type="predicted"/>
<reference evidence="2 3" key="1">
    <citation type="submission" date="2020-07" db="EMBL/GenBank/DDBJ databases">
        <title>Comparative genomics of pyrophilous fungi reveals a link between fire events and developmental genes.</title>
        <authorList>
            <consortium name="DOE Joint Genome Institute"/>
            <person name="Steindorff A.S."/>
            <person name="Carver A."/>
            <person name="Calhoun S."/>
            <person name="Stillman K."/>
            <person name="Liu H."/>
            <person name="Lipzen A."/>
            <person name="Pangilinan J."/>
            <person name="Labutti K."/>
            <person name="Bruns T.D."/>
            <person name="Grigoriev I.V."/>
        </authorList>
    </citation>
    <scope>NUCLEOTIDE SEQUENCE [LARGE SCALE GENOMIC DNA]</scope>
    <source>
        <strain evidence="2 3">CBS 144469</strain>
    </source>
</reference>
<protein>
    <submittedName>
        <fullName evidence="2">Uncharacterized protein</fullName>
    </submittedName>
</protein>
<keyword evidence="3" id="KW-1185">Reference proteome</keyword>
<gene>
    <name evidence="2" type="ORF">DFP72DRAFT_1076859</name>
</gene>
<name>A0A8H6LYL1_9AGAR</name>
<dbReference type="Proteomes" id="UP000521943">
    <property type="component" value="Unassembled WGS sequence"/>
</dbReference>
<organism evidence="2 3">
    <name type="scientific">Ephemerocybe angulata</name>
    <dbReference type="NCBI Taxonomy" id="980116"/>
    <lineage>
        <taxon>Eukaryota</taxon>
        <taxon>Fungi</taxon>
        <taxon>Dikarya</taxon>
        <taxon>Basidiomycota</taxon>
        <taxon>Agaricomycotina</taxon>
        <taxon>Agaricomycetes</taxon>
        <taxon>Agaricomycetidae</taxon>
        <taxon>Agaricales</taxon>
        <taxon>Agaricineae</taxon>
        <taxon>Psathyrellaceae</taxon>
        <taxon>Ephemerocybe</taxon>
    </lineage>
</organism>
<comment type="caution">
    <text evidence="2">The sequence shown here is derived from an EMBL/GenBank/DDBJ whole genome shotgun (WGS) entry which is preliminary data.</text>
</comment>
<dbReference type="AlphaFoldDB" id="A0A8H6LYL1"/>
<sequence length="205" mass="23610">MSTDEIMPPTGREAPSSSSNTYTPEQLKEFLERNWNVICDQNRYLVEGSETAVRCSYCKEVVELGEDPFQREVTWAAHLELDKKRRPFIDDPHCNLIPGFGTKVFCSPCNKEIELTRPWLRQPWDNHVTTVSHLRNIGENTTLTPYEVRHQRFAEDPAAILLSDLEVQCAVCRGKIQLRGPWGWSSWAAHLKSQTHQARVSWQTS</sequence>
<accession>A0A8H6LYL1</accession>